<protein>
    <submittedName>
        <fullName evidence="1">Uncharacterized protein</fullName>
    </submittedName>
</protein>
<evidence type="ECO:0000313" key="1">
    <source>
        <dbReference type="EMBL" id="PWU47355.1"/>
    </source>
</evidence>
<sequence>MLRGLERDRSLISVWETAGAGPARRCYQLTAKGRDDLRSCITRLAHLDQVIRACLQRSADAFAGSRGQHHDPYAASRR</sequence>
<dbReference type="Proteomes" id="UP000245683">
    <property type="component" value="Unassembled WGS sequence"/>
</dbReference>
<dbReference type="EMBL" id="QGSV01000193">
    <property type="protein sequence ID" value="PWU47355.1"/>
    <property type="molecule type" value="Genomic_DNA"/>
</dbReference>
<dbReference type="SUPFAM" id="SSF46785">
    <property type="entry name" value="Winged helix' DNA-binding domain"/>
    <property type="match status" value="1"/>
</dbReference>
<reference evidence="2" key="1">
    <citation type="submission" date="2018-05" db="EMBL/GenBank/DDBJ databases">
        <title>Micromonospora globispora sp. nov. and Micromonospora rugosa sp. nov., isolated from marine sediment.</title>
        <authorList>
            <person name="Carro L."/>
            <person name="Aysel V."/>
            <person name="Cetin D."/>
            <person name="Igual J.M."/>
            <person name="Klenk H.-P."/>
            <person name="Trujillo M.E."/>
            <person name="Sahin N."/>
        </authorList>
    </citation>
    <scope>NUCLEOTIDE SEQUENCE [LARGE SCALE GENOMIC DNA]</scope>
    <source>
        <strain evidence="2">S2904</strain>
    </source>
</reference>
<name>A0A317K345_9ACTN</name>
<proteinExistence type="predicted"/>
<organism evidence="1 2">
    <name type="scientific">Micromonospora globispora</name>
    <dbReference type="NCBI Taxonomy" id="1450148"/>
    <lineage>
        <taxon>Bacteria</taxon>
        <taxon>Bacillati</taxon>
        <taxon>Actinomycetota</taxon>
        <taxon>Actinomycetes</taxon>
        <taxon>Micromonosporales</taxon>
        <taxon>Micromonosporaceae</taxon>
        <taxon>Micromonospora</taxon>
    </lineage>
</organism>
<dbReference type="RefSeq" id="WP_109945279.1">
    <property type="nucleotide sequence ID" value="NZ_QGSU01000507.1"/>
</dbReference>
<accession>A0A317K345</accession>
<dbReference type="AlphaFoldDB" id="A0A317K345"/>
<dbReference type="InterPro" id="IPR036390">
    <property type="entry name" value="WH_DNA-bd_sf"/>
</dbReference>
<dbReference type="OrthoDB" id="122286at2"/>
<dbReference type="Gene3D" id="1.10.10.10">
    <property type="entry name" value="Winged helix-like DNA-binding domain superfamily/Winged helix DNA-binding domain"/>
    <property type="match status" value="1"/>
</dbReference>
<comment type="caution">
    <text evidence="1">The sequence shown here is derived from an EMBL/GenBank/DDBJ whole genome shotgun (WGS) entry which is preliminary data.</text>
</comment>
<dbReference type="InterPro" id="IPR036388">
    <property type="entry name" value="WH-like_DNA-bd_sf"/>
</dbReference>
<keyword evidence="2" id="KW-1185">Reference proteome</keyword>
<evidence type="ECO:0000313" key="2">
    <source>
        <dbReference type="Proteomes" id="UP000245683"/>
    </source>
</evidence>
<gene>
    <name evidence="1" type="ORF">DLJ46_15035</name>
</gene>